<keyword evidence="3" id="KW-0808">Transferase</keyword>
<evidence type="ECO:0000313" key="12">
    <source>
        <dbReference type="Proteomes" id="UP001186944"/>
    </source>
</evidence>
<dbReference type="GO" id="GO:0000139">
    <property type="term" value="C:Golgi membrane"/>
    <property type="evidence" value="ECO:0007669"/>
    <property type="project" value="UniProtKB-SubCell"/>
</dbReference>
<feature type="region of interest" description="Disordered" evidence="10">
    <location>
        <begin position="29"/>
        <end position="50"/>
    </location>
</feature>
<evidence type="ECO:0000256" key="2">
    <source>
        <dbReference type="ARBA" id="ARBA00008124"/>
    </source>
</evidence>
<feature type="region of interest" description="Disordered" evidence="10">
    <location>
        <begin position="1"/>
        <end position="20"/>
    </location>
</feature>
<protein>
    <recommendedName>
        <fullName evidence="13">Galactose-3-O-sulfotransferase 2-like</fullName>
    </recommendedName>
</protein>
<dbReference type="PANTHER" id="PTHR14647">
    <property type="entry name" value="GALACTOSE-3-O-SULFOTRANSFERASE"/>
    <property type="match status" value="1"/>
</dbReference>
<comment type="caution">
    <text evidence="11">The sequence shown here is derived from an EMBL/GenBank/DDBJ whole genome shotgun (WGS) entry which is preliminary data.</text>
</comment>
<dbReference type="PANTHER" id="PTHR14647:SF87">
    <property type="entry name" value="PUTATIVE-RELATED"/>
    <property type="match status" value="1"/>
</dbReference>
<keyword evidence="6" id="KW-1133">Transmembrane helix</keyword>
<evidence type="ECO:0000313" key="11">
    <source>
        <dbReference type="EMBL" id="KAK3093077.1"/>
    </source>
</evidence>
<name>A0AA88XWA9_PINIB</name>
<keyword evidence="12" id="KW-1185">Reference proteome</keyword>
<evidence type="ECO:0008006" key="13">
    <source>
        <dbReference type="Google" id="ProtNLM"/>
    </source>
</evidence>
<keyword evidence="8" id="KW-0472">Membrane</keyword>
<dbReference type="InterPro" id="IPR027417">
    <property type="entry name" value="P-loop_NTPase"/>
</dbReference>
<sequence length="423" mass="49774">MYNQTVVEDPHGLNFKDPEMVERDIHDDMENFDDGNEEPDKSDSIKNDPSFSENLKKLSFWEEQVQVKKGMEEKQNFVFIKCMKCATETVAGLLRRFSFTRHLDVVLPRHNNIYLGWPYLMVQEDFRMGNSKFNCLMEHSIYNRSIMKPLFHDDVKFISIIREPWAHFLSTFKYFNVKNIVKMKENDLISSYLTNIEKYETIYKSHKSAKLRYCIPDGFSVTKNLLSHCLGMPLGFPSEREDISGSGEKVTNYIHQLDKEMDLVMIMEYFHESLVLLKRVMGWSFLDIIYRKVNVGHYHYNTSAVDKERHRLWSNIDYQLYEHFNQTFWNKVKTQGEAFTQEVRLFKSIIHDIDQFCKSVNATKLPNPGNVTRQSFTIEASDFDGGFTISALECGLLEEPLLPLLQTRFALRHGKDTEYKRTC</sequence>
<reference evidence="11" key="1">
    <citation type="submission" date="2019-08" db="EMBL/GenBank/DDBJ databases">
        <title>The improved chromosome-level genome for the pearl oyster Pinctada fucata martensii using PacBio sequencing and Hi-C.</title>
        <authorList>
            <person name="Zheng Z."/>
        </authorList>
    </citation>
    <scope>NUCLEOTIDE SEQUENCE</scope>
    <source>
        <strain evidence="11">ZZ-2019</strain>
        <tissue evidence="11">Adductor muscle</tissue>
    </source>
</reference>
<dbReference type="Gene3D" id="3.40.50.300">
    <property type="entry name" value="P-loop containing nucleotide triphosphate hydrolases"/>
    <property type="match status" value="1"/>
</dbReference>
<comment type="similarity">
    <text evidence="2">Belongs to the galactose-3-O-sulfotransferase family.</text>
</comment>
<keyword evidence="7" id="KW-0333">Golgi apparatus</keyword>
<accession>A0AA88XWA9</accession>
<feature type="compositionally biased region" description="Basic and acidic residues" evidence="10">
    <location>
        <begin position="8"/>
        <end position="20"/>
    </location>
</feature>
<keyword evidence="9" id="KW-0325">Glycoprotein</keyword>
<evidence type="ECO:0000256" key="7">
    <source>
        <dbReference type="ARBA" id="ARBA00023034"/>
    </source>
</evidence>
<dbReference type="InterPro" id="IPR009729">
    <property type="entry name" value="Gal-3-0_sulfotransfrase"/>
</dbReference>
<dbReference type="Pfam" id="PF06990">
    <property type="entry name" value="Gal-3-0_sulfotr"/>
    <property type="match status" value="1"/>
</dbReference>
<dbReference type="AlphaFoldDB" id="A0AA88XWA9"/>
<evidence type="ECO:0000256" key="5">
    <source>
        <dbReference type="ARBA" id="ARBA00022968"/>
    </source>
</evidence>
<comment type="subcellular location">
    <subcellularLocation>
        <location evidence="1">Golgi apparatus membrane</location>
        <topology evidence="1">Single-pass type II membrane protein</topology>
    </subcellularLocation>
</comment>
<evidence type="ECO:0000256" key="8">
    <source>
        <dbReference type="ARBA" id="ARBA00023136"/>
    </source>
</evidence>
<dbReference type="GO" id="GO:0009247">
    <property type="term" value="P:glycolipid biosynthetic process"/>
    <property type="evidence" value="ECO:0007669"/>
    <property type="project" value="InterPro"/>
</dbReference>
<dbReference type="Proteomes" id="UP001186944">
    <property type="component" value="Unassembled WGS sequence"/>
</dbReference>
<evidence type="ECO:0000256" key="9">
    <source>
        <dbReference type="ARBA" id="ARBA00023180"/>
    </source>
</evidence>
<dbReference type="SUPFAM" id="SSF52540">
    <property type="entry name" value="P-loop containing nucleoside triphosphate hydrolases"/>
    <property type="match status" value="1"/>
</dbReference>
<dbReference type="EMBL" id="VSWD01000009">
    <property type="protein sequence ID" value="KAK3093077.1"/>
    <property type="molecule type" value="Genomic_DNA"/>
</dbReference>
<keyword evidence="5" id="KW-0735">Signal-anchor</keyword>
<keyword evidence="4" id="KW-0812">Transmembrane</keyword>
<evidence type="ECO:0000256" key="3">
    <source>
        <dbReference type="ARBA" id="ARBA00022679"/>
    </source>
</evidence>
<evidence type="ECO:0000256" key="6">
    <source>
        <dbReference type="ARBA" id="ARBA00022989"/>
    </source>
</evidence>
<proteinExistence type="inferred from homology"/>
<evidence type="ECO:0000256" key="1">
    <source>
        <dbReference type="ARBA" id="ARBA00004323"/>
    </source>
</evidence>
<dbReference type="GO" id="GO:0001733">
    <property type="term" value="F:galactosylceramide sulfotransferase activity"/>
    <property type="evidence" value="ECO:0007669"/>
    <property type="project" value="InterPro"/>
</dbReference>
<evidence type="ECO:0000256" key="10">
    <source>
        <dbReference type="SAM" id="MobiDB-lite"/>
    </source>
</evidence>
<organism evidence="11 12">
    <name type="scientific">Pinctada imbricata</name>
    <name type="common">Atlantic pearl-oyster</name>
    <name type="synonym">Pinctada martensii</name>
    <dbReference type="NCBI Taxonomy" id="66713"/>
    <lineage>
        <taxon>Eukaryota</taxon>
        <taxon>Metazoa</taxon>
        <taxon>Spiralia</taxon>
        <taxon>Lophotrochozoa</taxon>
        <taxon>Mollusca</taxon>
        <taxon>Bivalvia</taxon>
        <taxon>Autobranchia</taxon>
        <taxon>Pteriomorphia</taxon>
        <taxon>Pterioida</taxon>
        <taxon>Pterioidea</taxon>
        <taxon>Pteriidae</taxon>
        <taxon>Pinctada</taxon>
    </lineage>
</organism>
<gene>
    <name evidence="11" type="ORF">FSP39_010759</name>
</gene>
<evidence type="ECO:0000256" key="4">
    <source>
        <dbReference type="ARBA" id="ARBA00022692"/>
    </source>
</evidence>